<dbReference type="InterPro" id="IPR036047">
    <property type="entry name" value="F-box-like_dom_sf"/>
</dbReference>
<dbReference type="CDD" id="cd09917">
    <property type="entry name" value="F-box_SF"/>
    <property type="match status" value="1"/>
</dbReference>
<dbReference type="Proteomes" id="UP001221142">
    <property type="component" value="Unassembled WGS sequence"/>
</dbReference>
<proteinExistence type="predicted"/>
<dbReference type="PROSITE" id="PS50181">
    <property type="entry name" value="FBOX"/>
    <property type="match status" value="1"/>
</dbReference>
<comment type="caution">
    <text evidence="2">The sequence shown here is derived from an EMBL/GenBank/DDBJ whole genome shotgun (WGS) entry which is preliminary data.</text>
</comment>
<organism evidence="2 3">
    <name type="scientific">Roridomyces roridus</name>
    <dbReference type="NCBI Taxonomy" id="1738132"/>
    <lineage>
        <taxon>Eukaryota</taxon>
        <taxon>Fungi</taxon>
        <taxon>Dikarya</taxon>
        <taxon>Basidiomycota</taxon>
        <taxon>Agaricomycotina</taxon>
        <taxon>Agaricomycetes</taxon>
        <taxon>Agaricomycetidae</taxon>
        <taxon>Agaricales</taxon>
        <taxon>Marasmiineae</taxon>
        <taxon>Mycenaceae</taxon>
        <taxon>Roridomyces</taxon>
    </lineage>
</organism>
<sequence>MSMIHTEHPGAEALPFSAADSFDECNSGRPFPPRNFDILNYVTLDTWNSLRRPKSVDRQDLSIFPRMPFDVILQVLGHLHPLDLIHVSRTSRDFRELLHSPTAECIWRDAFGGDTGLPAPPTSISSARIWARLIYGPNICDDCGMPHCLPDYTLWRRLCTSCLYKLDEQLPGYAYDHDIYELIPRTFRQARDRTMGKGYFPRFDPAEGKATLDIYERLQAENEEPALVEFKKSRRAIVADINSAASNCASWASDLLEKMESREEDRRKILTWIRQRLRREGWADAEIQEASGSYTAHVPHLRMIRALSHKLWRRLRPYLVCHLPRARALLRRIHLQRLHSQRFTVIEQTLFSALGAPVPGFVNVFHPFPGKIFELPSLRSLTRDPSDDELAPDDPRLGGVLSDARSFLNSWVTTQYEYLAALLPTTVADRGPVQYD</sequence>
<feature type="domain" description="F-box" evidence="1">
    <location>
        <begin position="61"/>
        <end position="110"/>
    </location>
</feature>
<keyword evidence="3" id="KW-1185">Reference proteome</keyword>
<dbReference type="AlphaFoldDB" id="A0AAD7BDL7"/>
<evidence type="ECO:0000313" key="3">
    <source>
        <dbReference type="Proteomes" id="UP001221142"/>
    </source>
</evidence>
<reference evidence="2" key="1">
    <citation type="submission" date="2023-03" db="EMBL/GenBank/DDBJ databases">
        <title>Massive genome expansion in bonnet fungi (Mycena s.s.) driven by repeated elements and novel gene families across ecological guilds.</title>
        <authorList>
            <consortium name="Lawrence Berkeley National Laboratory"/>
            <person name="Harder C.B."/>
            <person name="Miyauchi S."/>
            <person name="Viragh M."/>
            <person name="Kuo A."/>
            <person name="Thoen E."/>
            <person name="Andreopoulos B."/>
            <person name="Lu D."/>
            <person name="Skrede I."/>
            <person name="Drula E."/>
            <person name="Henrissat B."/>
            <person name="Morin E."/>
            <person name="Kohler A."/>
            <person name="Barry K."/>
            <person name="LaButti K."/>
            <person name="Morin E."/>
            <person name="Salamov A."/>
            <person name="Lipzen A."/>
            <person name="Mereny Z."/>
            <person name="Hegedus B."/>
            <person name="Baldrian P."/>
            <person name="Stursova M."/>
            <person name="Weitz H."/>
            <person name="Taylor A."/>
            <person name="Grigoriev I.V."/>
            <person name="Nagy L.G."/>
            <person name="Martin F."/>
            <person name="Kauserud H."/>
        </authorList>
    </citation>
    <scope>NUCLEOTIDE SEQUENCE</scope>
    <source>
        <strain evidence="2">9284</strain>
    </source>
</reference>
<evidence type="ECO:0000313" key="2">
    <source>
        <dbReference type="EMBL" id="KAJ7618082.1"/>
    </source>
</evidence>
<dbReference type="Gene3D" id="1.20.1280.50">
    <property type="match status" value="1"/>
</dbReference>
<evidence type="ECO:0000259" key="1">
    <source>
        <dbReference type="PROSITE" id="PS50181"/>
    </source>
</evidence>
<dbReference type="InterPro" id="IPR001810">
    <property type="entry name" value="F-box_dom"/>
</dbReference>
<dbReference type="EMBL" id="JARKIF010000020">
    <property type="protein sequence ID" value="KAJ7618082.1"/>
    <property type="molecule type" value="Genomic_DNA"/>
</dbReference>
<name>A0AAD7BDL7_9AGAR</name>
<protein>
    <recommendedName>
        <fullName evidence="1">F-box domain-containing protein</fullName>
    </recommendedName>
</protein>
<dbReference type="SUPFAM" id="SSF81383">
    <property type="entry name" value="F-box domain"/>
    <property type="match status" value="1"/>
</dbReference>
<gene>
    <name evidence="2" type="ORF">FB45DRAFT_217462</name>
</gene>
<accession>A0AAD7BDL7</accession>
<dbReference type="Pfam" id="PF00646">
    <property type="entry name" value="F-box"/>
    <property type="match status" value="1"/>
</dbReference>